<dbReference type="InterPro" id="IPR007369">
    <property type="entry name" value="Peptidase_A22B_SPP"/>
</dbReference>
<evidence type="ECO:0000256" key="2">
    <source>
        <dbReference type="ARBA" id="ARBA00006859"/>
    </source>
</evidence>
<accession>A0A9P5TBM6</accession>
<feature type="transmembrane region" description="Helical" evidence="9">
    <location>
        <begin position="199"/>
        <end position="222"/>
    </location>
</feature>
<dbReference type="GO" id="GO:0098554">
    <property type="term" value="C:cytoplasmic side of endoplasmic reticulum membrane"/>
    <property type="evidence" value="ECO:0007669"/>
    <property type="project" value="TreeGrafter"/>
</dbReference>
<dbReference type="InterPro" id="IPR006639">
    <property type="entry name" value="Preselin/SPP"/>
</dbReference>
<feature type="transmembrane region" description="Helical" evidence="9">
    <location>
        <begin position="7"/>
        <end position="26"/>
    </location>
</feature>
<comment type="similarity">
    <text evidence="2">Belongs to the peptidase A22B family.</text>
</comment>
<evidence type="ECO:0000256" key="9">
    <source>
        <dbReference type="SAM" id="Phobius"/>
    </source>
</evidence>
<feature type="transmembrane region" description="Helical" evidence="9">
    <location>
        <begin position="309"/>
        <end position="326"/>
    </location>
</feature>
<feature type="transmembrane region" description="Helical" evidence="9">
    <location>
        <begin position="62"/>
        <end position="80"/>
    </location>
</feature>
<dbReference type="GO" id="GO:0033619">
    <property type="term" value="P:membrane protein proteolysis"/>
    <property type="evidence" value="ECO:0007669"/>
    <property type="project" value="TreeGrafter"/>
</dbReference>
<evidence type="ECO:0000313" key="10">
    <source>
        <dbReference type="EMBL" id="KAF8482934.1"/>
    </source>
</evidence>
<keyword evidence="3 9" id="KW-0812">Transmembrane</keyword>
<evidence type="ECO:0000256" key="6">
    <source>
        <dbReference type="ARBA" id="ARBA00022989"/>
    </source>
</evidence>
<gene>
    <name evidence="10" type="ORF">DFH94DRAFT_730750</name>
</gene>
<feature type="region of interest" description="Disordered" evidence="8">
    <location>
        <begin position="31"/>
        <end position="51"/>
    </location>
</feature>
<evidence type="ECO:0000256" key="1">
    <source>
        <dbReference type="ARBA" id="ARBA00004477"/>
    </source>
</evidence>
<comment type="subcellular location">
    <subcellularLocation>
        <location evidence="1">Endoplasmic reticulum membrane</location>
        <topology evidence="1">Multi-pass membrane protein</topology>
    </subcellularLocation>
</comment>
<evidence type="ECO:0000256" key="7">
    <source>
        <dbReference type="ARBA" id="ARBA00023136"/>
    </source>
</evidence>
<feature type="transmembrane region" description="Helical" evidence="9">
    <location>
        <begin position="147"/>
        <end position="164"/>
    </location>
</feature>
<feature type="transmembrane region" description="Helical" evidence="9">
    <location>
        <begin position="87"/>
        <end position="104"/>
    </location>
</feature>
<feature type="compositionally biased region" description="Basic and acidic residues" evidence="8">
    <location>
        <begin position="34"/>
        <end position="44"/>
    </location>
</feature>
<evidence type="ECO:0000256" key="5">
    <source>
        <dbReference type="ARBA" id="ARBA00022824"/>
    </source>
</evidence>
<keyword evidence="5" id="KW-0256">Endoplasmic reticulum</keyword>
<keyword evidence="6 9" id="KW-1133">Transmembrane helix</keyword>
<dbReference type="GO" id="GO:0098553">
    <property type="term" value="C:lumenal side of endoplasmic reticulum membrane"/>
    <property type="evidence" value="ECO:0007669"/>
    <property type="project" value="TreeGrafter"/>
</dbReference>
<name>A0A9P5TBM6_9AGAM</name>
<comment type="caution">
    <text evidence="10">The sequence shown here is derived from an EMBL/GenBank/DDBJ whole genome shotgun (WGS) entry which is preliminary data.</text>
</comment>
<dbReference type="Pfam" id="PF04258">
    <property type="entry name" value="Peptidase_A22B"/>
    <property type="match status" value="1"/>
</dbReference>
<keyword evidence="4" id="KW-0378">Hydrolase</keyword>
<sequence length="372" mass="40872">MSEGLNADILFAYVGIITTATISIYAGSHGSLPKSKDRGKRSDNGEDEDEDDSALQLTAEDAWLFPLLGSVLLVGLFLVVKYLGKEWINWFMSLCFGLAGLYRVPYSFISLAKFTLGTQRWSQFTNHQVKVGFRATQVISFSCRTPSIFIVPLGMIPSALYLFYCGPKKPILLTNILALCFGHDAMSTLKVDSFRTGSILLSGLFFYDIWWVFGTKVMVSVATSLDLPMKILWPKSTTVENGNMMLGLGDIVVPGTFVALALRYDHFRYTRDPAGIFVKPYFVASLVAYVSGLAIAMTIMHVFHAAQPALLYLSPACILSFVFTAWRRGELIEAWRWNDGVSTTSKKGDVVDKSTSNTAGGACSEPSDAVSS</sequence>
<evidence type="ECO:0000313" key="11">
    <source>
        <dbReference type="Proteomes" id="UP000759537"/>
    </source>
</evidence>
<feature type="region of interest" description="Disordered" evidence="8">
    <location>
        <begin position="344"/>
        <end position="372"/>
    </location>
</feature>
<dbReference type="Proteomes" id="UP000759537">
    <property type="component" value="Unassembled WGS sequence"/>
</dbReference>
<organism evidence="10 11">
    <name type="scientific">Russula ochroleuca</name>
    <dbReference type="NCBI Taxonomy" id="152965"/>
    <lineage>
        <taxon>Eukaryota</taxon>
        <taxon>Fungi</taxon>
        <taxon>Dikarya</taxon>
        <taxon>Basidiomycota</taxon>
        <taxon>Agaricomycotina</taxon>
        <taxon>Agaricomycetes</taxon>
        <taxon>Russulales</taxon>
        <taxon>Russulaceae</taxon>
        <taxon>Russula</taxon>
    </lineage>
</organism>
<dbReference type="OrthoDB" id="29661at2759"/>
<feature type="transmembrane region" description="Helical" evidence="9">
    <location>
        <begin position="282"/>
        <end position="303"/>
    </location>
</feature>
<dbReference type="PANTHER" id="PTHR12174">
    <property type="entry name" value="SIGNAL PEPTIDE PEPTIDASE"/>
    <property type="match status" value="1"/>
</dbReference>
<dbReference type="PANTHER" id="PTHR12174:SF23">
    <property type="entry name" value="MINOR HISTOCOMPATIBILITY ANTIGEN H13"/>
    <property type="match status" value="1"/>
</dbReference>
<dbReference type="GO" id="GO:0042500">
    <property type="term" value="F:aspartic endopeptidase activity, intramembrane cleaving"/>
    <property type="evidence" value="ECO:0007669"/>
    <property type="project" value="InterPro"/>
</dbReference>
<dbReference type="SMART" id="SM00730">
    <property type="entry name" value="PSN"/>
    <property type="match status" value="1"/>
</dbReference>
<evidence type="ECO:0000256" key="3">
    <source>
        <dbReference type="ARBA" id="ARBA00022692"/>
    </source>
</evidence>
<dbReference type="EMBL" id="WHVB01000005">
    <property type="protein sequence ID" value="KAF8482934.1"/>
    <property type="molecule type" value="Genomic_DNA"/>
</dbReference>
<keyword evidence="7 9" id="KW-0472">Membrane</keyword>
<keyword evidence="11" id="KW-1185">Reference proteome</keyword>
<proteinExistence type="inferred from homology"/>
<reference evidence="10" key="1">
    <citation type="submission" date="2019-10" db="EMBL/GenBank/DDBJ databases">
        <authorList>
            <consortium name="DOE Joint Genome Institute"/>
            <person name="Kuo A."/>
            <person name="Miyauchi S."/>
            <person name="Kiss E."/>
            <person name="Drula E."/>
            <person name="Kohler A."/>
            <person name="Sanchez-Garcia M."/>
            <person name="Andreopoulos B."/>
            <person name="Barry K.W."/>
            <person name="Bonito G."/>
            <person name="Buee M."/>
            <person name="Carver A."/>
            <person name="Chen C."/>
            <person name="Cichocki N."/>
            <person name="Clum A."/>
            <person name="Culley D."/>
            <person name="Crous P.W."/>
            <person name="Fauchery L."/>
            <person name="Girlanda M."/>
            <person name="Hayes R."/>
            <person name="Keri Z."/>
            <person name="LaButti K."/>
            <person name="Lipzen A."/>
            <person name="Lombard V."/>
            <person name="Magnuson J."/>
            <person name="Maillard F."/>
            <person name="Morin E."/>
            <person name="Murat C."/>
            <person name="Nolan M."/>
            <person name="Ohm R."/>
            <person name="Pangilinan J."/>
            <person name="Pereira M."/>
            <person name="Perotto S."/>
            <person name="Peter M."/>
            <person name="Riley R."/>
            <person name="Sitrit Y."/>
            <person name="Stielow B."/>
            <person name="Szollosi G."/>
            <person name="Zifcakova L."/>
            <person name="Stursova M."/>
            <person name="Spatafora J.W."/>
            <person name="Tedersoo L."/>
            <person name="Vaario L.-M."/>
            <person name="Yamada A."/>
            <person name="Yan M."/>
            <person name="Wang P."/>
            <person name="Xu J."/>
            <person name="Bruns T."/>
            <person name="Baldrian P."/>
            <person name="Vilgalys R."/>
            <person name="Henrissat B."/>
            <person name="Grigoriev I.V."/>
            <person name="Hibbett D."/>
            <person name="Nagy L.G."/>
            <person name="Martin F.M."/>
        </authorList>
    </citation>
    <scope>NUCLEOTIDE SEQUENCE</scope>
    <source>
        <strain evidence="10">Prilba</strain>
    </source>
</reference>
<evidence type="ECO:0000256" key="8">
    <source>
        <dbReference type="SAM" id="MobiDB-lite"/>
    </source>
</evidence>
<protein>
    <submittedName>
        <fullName evidence="10">Signal peptide peptidase-domain-containing protein</fullName>
    </submittedName>
</protein>
<dbReference type="GO" id="GO:0006465">
    <property type="term" value="P:signal peptide processing"/>
    <property type="evidence" value="ECO:0007669"/>
    <property type="project" value="TreeGrafter"/>
</dbReference>
<evidence type="ECO:0000256" key="4">
    <source>
        <dbReference type="ARBA" id="ARBA00022801"/>
    </source>
</evidence>
<dbReference type="AlphaFoldDB" id="A0A9P5TBM6"/>
<reference evidence="10" key="2">
    <citation type="journal article" date="2020" name="Nat. Commun.">
        <title>Large-scale genome sequencing of mycorrhizal fungi provides insights into the early evolution of symbiotic traits.</title>
        <authorList>
            <person name="Miyauchi S."/>
            <person name="Kiss E."/>
            <person name="Kuo A."/>
            <person name="Drula E."/>
            <person name="Kohler A."/>
            <person name="Sanchez-Garcia M."/>
            <person name="Morin E."/>
            <person name="Andreopoulos B."/>
            <person name="Barry K.W."/>
            <person name="Bonito G."/>
            <person name="Buee M."/>
            <person name="Carver A."/>
            <person name="Chen C."/>
            <person name="Cichocki N."/>
            <person name="Clum A."/>
            <person name="Culley D."/>
            <person name="Crous P.W."/>
            <person name="Fauchery L."/>
            <person name="Girlanda M."/>
            <person name="Hayes R.D."/>
            <person name="Keri Z."/>
            <person name="LaButti K."/>
            <person name="Lipzen A."/>
            <person name="Lombard V."/>
            <person name="Magnuson J."/>
            <person name="Maillard F."/>
            <person name="Murat C."/>
            <person name="Nolan M."/>
            <person name="Ohm R.A."/>
            <person name="Pangilinan J."/>
            <person name="Pereira M.F."/>
            <person name="Perotto S."/>
            <person name="Peter M."/>
            <person name="Pfister S."/>
            <person name="Riley R."/>
            <person name="Sitrit Y."/>
            <person name="Stielow J.B."/>
            <person name="Szollosi G."/>
            <person name="Zifcakova L."/>
            <person name="Stursova M."/>
            <person name="Spatafora J.W."/>
            <person name="Tedersoo L."/>
            <person name="Vaario L.M."/>
            <person name="Yamada A."/>
            <person name="Yan M."/>
            <person name="Wang P."/>
            <person name="Xu J."/>
            <person name="Bruns T."/>
            <person name="Baldrian P."/>
            <person name="Vilgalys R."/>
            <person name="Dunand C."/>
            <person name="Henrissat B."/>
            <person name="Grigoriev I.V."/>
            <person name="Hibbett D."/>
            <person name="Nagy L.G."/>
            <person name="Martin F.M."/>
        </authorList>
    </citation>
    <scope>NUCLEOTIDE SEQUENCE</scope>
    <source>
        <strain evidence="10">Prilba</strain>
    </source>
</reference>
<feature type="transmembrane region" description="Helical" evidence="9">
    <location>
        <begin position="242"/>
        <end position="262"/>
    </location>
</feature>